<evidence type="ECO:0000313" key="2">
    <source>
        <dbReference type="Proteomes" id="UP000269265"/>
    </source>
</evidence>
<protein>
    <recommendedName>
        <fullName evidence="3">Phage tail tape measure protein</fullName>
    </recommendedName>
</protein>
<dbReference type="RefSeq" id="WP_125245518.1">
    <property type="nucleotide sequence ID" value="NZ_RSED01000033.1"/>
</dbReference>
<name>A0A426UZI7_9BURK</name>
<reference evidence="1 2" key="1">
    <citation type="submission" date="2018-12" db="EMBL/GenBank/DDBJ databases">
        <title>The whole draft genome of Aquabacterium sp. SJQ9.</title>
        <authorList>
            <person name="Sun L."/>
            <person name="Gao X."/>
            <person name="Chen W."/>
            <person name="Huang K."/>
        </authorList>
    </citation>
    <scope>NUCLEOTIDE SEQUENCE [LARGE SCALE GENOMIC DNA]</scope>
    <source>
        <strain evidence="1 2">SJQ9</strain>
    </source>
</reference>
<dbReference type="Proteomes" id="UP000269265">
    <property type="component" value="Unassembled WGS sequence"/>
</dbReference>
<dbReference type="EMBL" id="RSED01000033">
    <property type="protein sequence ID" value="RRS00050.1"/>
    <property type="molecule type" value="Genomic_DNA"/>
</dbReference>
<gene>
    <name evidence="1" type="ORF">EIP75_22880</name>
</gene>
<comment type="caution">
    <text evidence="1">The sequence shown here is derived from an EMBL/GenBank/DDBJ whole genome shotgun (WGS) entry which is preliminary data.</text>
</comment>
<dbReference type="AlphaFoldDB" id="A0A426UZI7"/>
<accession>A0A426UZI7</accession>
<proteinExistence type="predicted"/>
<evidence type="ECO:0000313" key="1">
    <source>
        <dbReference type="EMBL" id="RRS00050.1"/>
    </source>
</evidence>
<evidence type="ECO:0008006" key="3">
    <source>
        <dbReference type="Google" id="ProtNLM"/>
    </source>
</evidence>
<organism evidence="1 2">
    <name type="scientific">Aquabacterium soli</name>
    <dbReference type="NCBI Taxonomy" id="2493092"/>
    <lineage>
        <taxon>Bacteria</taxon>
        <taxon>Pseudomonadati</taxon>
        <taxon>Pseudomonadota</taxon>
        <taxon>Betaproteobacteria</taxon>
        <taxon>Burkholderiales</taxon>
        <taxon>Aquabacterium</taxon>
    </lineage>
</organism>
<sequence length="571" mass="60285">MFEAYSVGVRLTLLGNVSTGLTSMIGHFNHLNRQIESAELRLAGFERKWLELKKGALIGGALTAVGVGLGAVLKGPYEEAKKLEQAKAKFLTLNLSAKENQEAFGTAYTTSQKVLGTAIADNIGLVQDLHTAFGDLHHATEYAPLLAKFVKVAQIQNGEHAGDGLVYNAVKAIEHRGGKVLSDPNAFNGELSRMSQVYVGSGGKVNPSDYFAASQTGKMAYSLASPDFLYGPFAAYMQAKTGSTAATAMMTSFMSLAGGTMSGKTAKFFGDLGMLNKSGKGLSEELVGQYSSRPDQFIWDVLTPAIKQRFGMNLSNEEIAELIARNTNRNTGDFLGWFILNKGKAQKDAAIFDKSKSYAEAYDLYKKTPEGAEQAYHAAMRNLKAIVGTAYLPMIVDGLTKLAPALMSMADWANNHQGTVKGLAATVAALSGLSIIGGVAALVTSAVGSIRLAMVSAGAGFGGAAMGRMGAYAGGAWGAWQVGRLGFALKDLWNAKHHEGVKLTPEAQARLNPVATKAQAPVQVSTQINVDGRKVAQAVTFHQAREAARPFASVAGFDAGLGLSPSALNVR</sequence>
<dbReference type="OrthoDB" id="8019720at2"/>
<keyword evidence="2" id="KW-1185">Reference proteome</keyword>